<evidence type="ECO:0000313" key="1">
    <source>
        <dbReference type="EMBL" id="MZR14248.1"/>
    </source>
</evidence>
<reference evidence="1 2" key="1">
    <citation type="submission" date="2019-12" db="EMBL/GenBank/DDBJ databases">
        <title>Maritimibacter sp. nov. sp. isolated from sea sand.</title>
        <authorList>
            <person name="Kim J."/>
            <person name="Jeong S.E."/>
            <person name="Jung H.S."/>
            <person name="Jeon C.O."/>
        </authorList>
    </citation>
    <scope>NUCLEOTIDE SEQUENCE [LARGE SCALE GENOMIC DNA]</scope>
    <source>
        <strain evidence="1 2">DP07</strain>
    </source>
</reference>
<gene>
    <name evidence="1" type="ORF">GQE99_14590</name>
</gene>
<organism evidence="1 2">
    <name type="scientific">Maritimibacter harenae</name>
    <dbReference type="NCBI Taxonomy" id="2606218"/>
    <lineage>
        <taxon>Bacteria</taxon>
        <taxon>Pseudomonadati</taxon>
        <taxon>Pseudomonadota</taxon>
        <taxon>Alphaproteobacteria</taxon>
        <taxon>Rhodobacterales</taxon>
        <taxon>Roseobacteraceae</taxon>
        <taxon>Maritimibacter</taxon>
    </lineage>
</organism>
<name>A0A845M6R2_9RHOB</name>
<sequence>MQTQSPERLLIDADDWCRACGGHGGTLEDNGYGQSKFSPCHICRGSGTRTVRVASYEPPAGCM</sequence>
<dbReference type="Proteomes" id="UP000467322">
    <property type="component" value="Unassembled WGS sequence"/>
</dbReference>
<proteinExistence type="predicted"/>
<accession>A0A845M6R2</accession>
<keyword evidence="2" id="KW-1185">Reference proteome</keyword>
<protein>
    <submittedName>
        <fullName evidence="1">Uncharacterized protein</fullName>
    </submittedName>
</protein>
<dbReference type="AlphaFoldDB" id="A0A845M6R2"/>
<dbReference type="RefSeq" id="WP_161352358.1">
    <property type="nucleotide sequence ID" value="NZ_WTUX01000017.1"/>
</dbReference>
<evidence type="ECO:0000313" key="2">
    <source>
        <dbReference type="Proteomes" id="UP000467322"/>
    </source>
</evidence>
<dbReference type="EMBL" id="WTUX01000017">
    <property type="protein sequence ID" value="MZR14248.1"/>
    <property type="molecule type" value="Genomic_DNA"/>
</dbReference>
<comment type="caution">
    <text evidence="1">The sequence shown here is derived from an EMBL/GenBank/DDBJ whole genome shotgun (WGS) entry which is preliminary data.</text>
</comment>